<dbReference type="AlphaFoldDB" id="A0A7Y6I2A7"/>
<accession>A0A7Y6I2A7</accession>
<gene>
    <name evidence="6" type="ORF">HTZ77_03035</name>
</gene>
<dbReference type="Gene3D" id="3.40.50.1820">
    <property type="entry name" value="alpha/beta hydrolase"/>
    <property type="match status" value="1"/>
</dbReference>
<keyword evidence="3 6" id="KW-0378">Hydrolase</keyword>
<name>A0A7Y6I2A7_9ACTN</name>
<keyword evidence="2 4" id="KW-0732">Signal</keyword>
<dbReference type="InterPro" id="IPR000073">
    <property type="entry name" value="AB_hydrolase_1"/>
</dbReference>
<dbReference type="SUPFAM" id="SSF53474">
    <property type="entry name" value="alpha/beta-Hydrolases"/>
    <property type="match status" value="1"/>
</dbReference>
<organism evidence="6 7">
    <name type="scientific">Nonomuraea montanisoli</name>
    <dbReference type="NCBI Taxonomy" id="2741721"/>
    <lineage>
        <taxon>Bacteria</taxon>
        <taxon>Bacillati</taxon>
        <taxon>Actinomycetota</taxon>
        <taxon>Actinomycetes</taxon>
        <taxon>Streptosporangiales</taxon>
        <taxon>Streptosporangiaceae</taxon>
        <taxon>Nonomuraea</taxon>
    </lineage>
</organism>
<comment type="similarity">
    <text evidence="1">Belongs to the peptidase S33 family.</text>
</comment>
<proteinExistence type="inferred from homology"/>
<comment type="caution">
    <text evidence="6">The sequence shown here is derived from an EMBL/GenBank/DDBJ whole genome shotgun (WGS) entry which is preliminary data.</text>
</comment>
<dbReference type="PANTHER" id="PTHR43248:SF29">
    <property type="entry name" value="TRIPEPTIDYL AMINOPEPTIDASE"/>
    <property type="match status" value="1"/>
</dbReference>
<dbReference type="InterPro" id="IPR029058">
    <property type="entry name" value="AB_hydrolase_fold"/>
</dbReference>
<dbReference type="EMBL" id="JABWGN010000001">
    <property type="protein sequence ID" value="NUW30403.1"/>
    <property type="molecule type" value="Genomic_DNA"/>
</dbReference>
<protein>
    <submittedName>
        <fullName evidence="6">Alpha/beta fold hydrolase</fullName>
    </submittedName>
</protein>
<dbReference type="Pfam" id="PF00561">
    <property type="entry name" value="Abhydrolase_1"/>
    <property type="match status" value="1"/>
</dbReference>
<evidence type="ECO:0000256" key="1">
    <source>
        <dbReference type="ARBA" id="ARBA00010088"/>
    </source>
</evidence>
<evidence type="ECO:0000256" key="2">
    <source>
        <dbReference type="ARBA" id="ARBA00022729"/>
    </source>
</evidence>
<feature type="chain" id="PRO_5031408389" evidence="4">
    <location>
        <begin position="25"/>
        <end position="490"/>
    </location>
</feature>
<feature type="signal peptide" evidence="4">
    <location>
        <begin position="1"/>
        <end position="24"/>
    </location>
</feature>
<evidence type="ECO:0000313" key="6">
    <source>
        <dbReference type="EMBL" id="NUW30403.1"/>
    </source>
</evidence>
<evidence type="ECO:0000313" key="7">
    <source>
        <dbReference type="Proteomes" id="UP000586042"/>
    </source>
</evidence>
<evidence type="ECO:0000259" key="5">
    <source>
        <dbReference type="Pfam" id="PF00561"/>
    </source>
</evidence>
<feature type="domain" description="AB hydrolase-1" evidence="5">
    <location>
        <begin position="79"/>
        <end position="455"/>
    </location>
</feature>
<evidence type="ECO:0000256" key="3">
    <source>
        <dbReference type="ARBA" id="ARBA00022801"/>
    </source>
</evidence>
<dbReference type="RefSeq" id="WP_175587836.1">
    <property type="nucleotide sequence ID" value="NZ_JABWGN010000001.1"/>
</dbReference>
<dbReference type="Proteomes" id="UP000586042">
    <property type="component" value="Unassembled WGS sequence"/>
</dbReference>
<reference evidence="6 7" key="1">
    <citation type="submission" date="2020-06" db="EMBL/GenBank/DDBJ databases">
        <title>Nonomuraea sp. SMC257, a novel actinomycete isolated from soil.</title>
        <authorList>
            <person name="Chanama M."/>
        </authorList>
    </citation>
    <scope>NUCLEOTIDE SEQUENCE [LARGE SCALE GENOMIC DNA]</scope>
    <source>
        <strain evidence="6 7">SMC257</strain>
    </source>
</reference>
<keyword evidence="7" id="KW-1185">Reference proteome</keyword>
<sequence>MRKSLVPVLVAAVLAAAIPSNAAAADTPAITWAPCAEDSTAECGTLTVPVDWDHPGSGSIDLALARRKAKNPERRAGSLVVNPGGPGVSGVEFALRADDYLGKELTGAFDVVGFDPRGVGRSHPVVCSADLLRRAPEPIMKSRADFDARLAYNQRLRQDCRARTGPLYDHVDTLSVVRDVDALRAALGEAKLTYYGVSYGTLIGQQYAERYPGKVRALVMDSSFDHSLGTAAYLDTAATHAEDSFDAFAAWCDRTTACALHGKDVRRLWADLLARADRGELRDPYQPDQRLSGWDVVNQAFAAFYGPYWNELAEWLVAADTGASPPARRVPAVPGEGAPTGRAGEEVAPFARTVFCQDFHLPVRDYDEYAAHLRRQSAIAGDMRYSPAALYSVAACLGTPAPVPNPQHRLAVDGTPPLLMVNSLHDPATGYLWALGTARQIGREAALLTYEGAGHAVLGRGDCVTNAVNGYLVSLTVPAPGARCPALPVS</sequence>
<evidence type="ECO:0000256" key="4">
    <source>
        <dbReference type="SAM" id="SignalP"/>
    </source>
</evidence>
<dbReference type="InterPro" id="IPR051601">
    <property type="entry name" value="Serine_prot/Carboxylest_S33"/>
</dbReference>
<dbReference type="PANTHER" id="PTHR43248">
    <property type="entry name" value="2-SUCCINYL-6-HYDROXY-2,4-CYCLOHEXADIENE-1-CARBOXYLATE SYNTHASE"/>
    <property type="match status" value="1"/>
</dbReference>
<dbReference type="GO" id="GO:0016787">
    <property type="term" value="F:hydrolase activity"/>
    <property type="evidence" value="ECO:0007669"/>
    <property type="project" value="UniProtKB-KW"/>
</dbReference>